<protein>
    <submittedName>
        <fullName evidence="2">Uncharacterized protein</fullName>
    </submittedName>
</protein>
<name>A0AA37JR52_9FIRM</name>
<gene>
    <name evidence="2" type="ORF">CE91St55_67230</name>
</gene>
<dbReference type="AlphaFoldDB" id="A0AA37JR52"/>
<feature type="compositionally biased region" description="Low complexity" evidence="1">
    <location>
        <begin position="9"/>
        <end position="21"/>
    </location>
</feature>
<feature type="region of interest" description="Disordered" evidence="1">
    <location>
        <begin position="1"/>
        <end position="23"/>
    </location>
</feature>
<dbReference type="Proteomes" id="UP001055091">
    <property type="component" value="Unassembled WGS sequence"/>
</dbReference>
<evidence type="ECO:0000313" key="2">
    <source>
        <dbReference type="EMBL" id="GKH04742.1"/>
    </source>
</evidence>
<dbReference type="EMBL" id="BQNJ01000003">
    <property type="protein sequence ID" value="GKH04742.1"/>
    <property type="molecule type" value="Genomic_DNA"/>
</dbReference>
<accession>A0AA37JR52</accession>
<evidence type="ECO:0000256" key="1">
    <source>
        <dbReference type="SAM" id="MobiDB-lite"/>
    </source>
</evidence>
<evidence type="ECO:0000313" key="3">
    <source>
        <dbReference type="Proteomes" id="UP001055091"/>
    </source>
</evidence>
<proteinExistence type="predicted"/>
<dbReference type="RefSeq" id="WP_244053282.1">
    <property type="nucleotide sequence ID" value="NZ_BQNJ01000003.1"/>
</dbReference>
<organism evidence="2 3">
    <name type="scientific">Hungatella hathewayi</name>
    <dbReference type="NCBI Taxonomy" id="154046"/>
    <lineage>
        <taxon>Bacteria</taxon>
        <taxon>Bacillati</taxon>
        <taxon>Bacillota</taxon>
        <taxon>Clostridia</taxon>
        <taxon>Lachnospirales</taxon>
        <taxon>Lachnospiraceae</taxon>
        <taxon>Hungatella</taxon>
    </lineage>
</organism>
<reference evidence="2" key="1">
    <citation type="submission" date="2022-01" db="EMBL/GenBank/DDBJ databases">
        <title>Novel bile acid biosynthetic pathways are enriched in the microbiome of centenarians.</title>
        <authorList>
            <person name="Sato Y."/>
            <person name="Atarashi K."/>
            <person name="Plichta R.D."/>
            <person name="Arai Y."/>
            <person name="Sasajima S."/>
            <person name="Kearney M.S."/>
            <person name="Suda W."/>
            <person name="Takeshita K."/>
            <person name="Sasaki T."/>
            <person name="Okamoto S."/>
            <person name="Skelly N.A."/>
            <person name="Okamura Y."/>
            <person name="Vlamakis H."/>
            <person name="Li Y."/>
            <person name="Tanoue T."/>
            <person name="Takei H."/>
            <person name="Nittono H."/>
            <person name="Narushima S."/>
            <person name="Irie J."/>
            <person name="Itoh H."/>
            <person name="Moriya K."/>
            <person name="Sugiura Y."/>
            <person name="Suematsu M."/>
            <person name="Moritoki N."/>
            <person name="Shibata S."/>
            <person name="Littman R.D."/>
            <person name="Fischbach A.M."/>
            <person name="Uwamino Y."/>
            <person name="Inoue T."/>
            <person name="Honda A."/>
            <person name="Hattori M."/>
            <person name="Murai T."/>
            <person name="Xavier J.R."/>
            <person name="Hirose N."/>
            <person name="Honda K."/>
        </authorList>
    </citation>
    <scope>NUCLEOTIDE SEQUENCE</scope>
    <source>
        <strain evidence="2">CE91-St55</strain>
    </source>
</reference>
<sequence length="307" mass="35101">MNDFDDILEQPAEQESPAQENPQRKLEWWQIKEQRHRKEAYSTLDRIFHEFSEGKGDVQGYLDTHGRFDRYSARNALLIHDKCPGATQLGNYKYWENLDAEILKTEKSNPIIILEPGNTYRRKDGSTGQNYYAKEVYDISQTTAQGQEQPKVVLDERLLLKALIYKSPADIHVVEQLPDGRRGALYQPEQNSIFVEKGMDAADIFRCVSQELAKAQLMAVNPEQPPAECGNKAFCVSYMLCKKYGIDTRDSYDCSKLGGIFAGKEVDVIKADLRDMENAMDSINSRMAKVLYQGKDKSRGSRTDHER</sequence>
<comment type="caution">
    <text evidence="2">The sequence shown here is derived from an EMBL/GenBank/DDBJ whole genome shotgun (WGS) entry which is preliminary data.</text>
</comment>